<sequence length="49" mass="5304">MVSVFQHLCCVSSIVLLPVAAYGFQFRYCCGVLCVEEGYGSELLVSIGI</sequence>
<dbReference type="EMBL" id="LAOF01000001">
    <property type="protein sequence ID" value="KJV84311.1"/>
    <property type="molecule type" value="Genomic_DNA"/>
</dbReference>
<evidence type="ECO:0000313" key="2">
    <source>
        <dbReference type="Proteomes" id="UP000033622"/>
    </source>
</evidence>
<proteinExistence type="predicted"/>
<name>A0A0F3PWN8_ANAPH</name>
<reference evidence="1 2" key="1">
    <citation type="submission" date="2015-01" db="EMBL/GenBank/DDBJ databases">
        <title>Genome Sequencing of Rickettsiales.</title>
        <authorList>
            <person name="Daugherty S.C."/>
            <person name="Su Q."/>
            <person name="Abolude K."/>
            <person name="Beier-Sexton M."/>
            <person name="Carlyon J.A."/>
            <person name="Carter R."/>
            <person name="Day N.P."/>
            <person name="Dumler S.J."/>
            <person name="Dyachenko V."/>
            <person name="Godinez A."/>
            <person name="Kurtti T.J."/>
            <person name="Lichay M."/>
            <person name="Mullins K.E."/>
            <person name="Ott S."/>
            <person name="Pappas-Brown V."/>
            <person name="Paris D.H."/>
            <person name="Patel P."/>
            <person name="Richards A.L."/>
            <person name="Sadzewicz L."/>
            <person name="Sears K."/>
            <person name="Seidman D."/>
            <person name="Sengamalay N."/>
            <person name="Stenos J."/>
            <person name="Tallon L.J."/>
            <person name="Vincent G."/>
            <person name="Fraser C.M."/>
            <person name="Munderloh U."/>
            <person name="Dunning-Hotopp J.C."/>
        </authorList>
    </citation>
    <scope>NUCLEOTIDE SEQUENCE [LARGE SCALE GENOMIC DNA]</scope>
    <source>
        <strain evidence="1 2">ApWI1</strain>
    </source>
</reference>
<evidence type="ECO:0000313" key="1">
    <source>
        <dbReference type="EMBL" id="KJV84311.1"/>
    </source>
</evidence>
<accession>A0A0F3PWN8</accession>
<gene>
    <name evidence="1" type="ORF">APHWI1_1387</name>
</gene>
<dbReference type="PATRIC" id="fig|1359155.3.peg.1407"/>
<organism evidence="1 2">
    <name type="scientific">Anaplasma phagocytophilum str. ApWI1</name>
    <dbReference type="NCBI Taxonomy" id="1359155"/>
    <lineage>
        <taxon>Bacteria</taxon>
        <taxon>Pseudomonadati</taxon>
        <taxon>Pseudomonadota</taxon>
        <taxon>Alphaproteobacteria</taxon>
        <taxon>Rickettsiales</taxon>
        <taxon>Anaplasmataceae</taxon>
        <taxon>Anaplasma</taxon>
        <taxon>phagocytophilum group</taxon>
    </lineage>
</organism>
<comment type="caution">
    <text evidence="1">The sequence shown here is derived from an EMBL/GenBank/DDBJ whole genome shotgun (WGS) entry which is preliminary data.</text>
</comment>
<protein>
    <submittedName>
        <fullName evidence="1">Uncharacterized protein</fullName>
    </submittedName>
</protein>
<dbReference type="AlphaFoldDB" id="A0A0F3PWN8"/>
<dbReference type="Proteomes" id="UP000033622">
    <property type="component" value="Unassembled WGS sequence"/>
</dbReference>